<dbReference type="Gene3D" id="3.40.50.720">
    <property type="entry name" value="NAD(P)-binding Rossmann-like Domain"/>
    <property type="match status" value="1"/>
</dbReference>
<dbReference type="InterPro" id="IPR013328">
    <property type="entry name" value="6PGD_dom2"/>
</dbReference>
<dbReference type="PANTHER" id="PTHR43765">
    <property type="entry name" value="2-DEHYDROPANTOATE 2-REDUCTASE-RELATED"/>
    <property type="match status" value="1"/>
</dbReference>
<dbReference type="InterPro" id="IPR036291">
    <property type="entry name" value="NAD(P)-bd_dom_sf"/>
</dbReference>
<name>A0ABY8XH33_9PSEU</name>
<dbReference type="Pfam" id="PF02558">
    <property type="entry name" value="ApbA"/>
    <property type="match status" value="1"/>
</dbReference>
<dbReference type="SUPFAM" id="SSF48179">
    <property type="entry name" value="6-phosphogluconate dehydrogenase C-terminal domain-like"/>
    <property type="match status" value="1"/>
</dbReference>
<evidence type="ECO:0000256" key="1">
    <source>
        <dbReference type="ARBA" id="ARBA00007870"/>
    </source>
</evidence>
<keyword evidence="2" id="KW-0521">NADP</keyword>
<dbReference type="Pfam" id="PF08546">
    <property type="entry name" value="ApbA_C"/>
    <property type="match status" value="1"/>
</dbReference>
<keyword evidence="8" id="KW-1185">Reference proteome</keyword>
<dbReference type="Proteomes" id="UP001227101">
    <property type="component" value="Chromosome"/>
</dbReference>
<evidence type="ECO:0000259" key="6">
    <source>
        <dbReference type="Pfam" id="PF08546"/>
    </source>
</evidence>
<evidence type="ECO:0000256" key="2">
    <source>
        <dbReference type="ARBA" id="ARBA00022857"/>
    </source>
</evidence>
<dbReference type="InterPro" id="IPR050838">
    <property type="entry name" value="Ketopantoate_reductase"/>
</dbReference>
<accession>A0ABY8XH33</accession>
<dbReference type="SUPFAM" id="SSF51735">
    <property type="entry name" value="NAD(P)-binding Rossmann-fold domains"/>
    <property type="match status" value="1"/>
</dbReference>
<gene>
    <name evidence="7" type="ORF">QP939_39755</name>
</gene>
<comment type="similarity">
    <text evidence="1">Belongs to the ketopantoate reductase family.</text>
</comment>
<evidence type="ECO:0000313" key="8">
    <source>
        <dbReference type="Proteomes" id="UP001227101"/>
    </source>
</evidence>
<dbReference type="InterPro" id="IPR013752">
    <property type="entry name" value="KPA_reductase"/>
</dbReference>
<sequence length="296" mass="30189">MSRHAVLGAGGVGLALAAALARGGEDVTLLLRPASLARYPGTVTVHHGLRAGFAVDVPAAATLTRPADVLWVCVKHPDLTGALTSVAADVGVVVPLLNGTAHLPPLRERFGDRVVAGTIRIEATRTAVGEVRQESLFTEVELAGAPGVVTAALAAAGIGCTDGGSEIDVLWRKLALLAPLALATTCAAGALDAVRADEDLTRLMLACAEEACAAGRAEGARLDRGRVLRALTRAPGRTRTSLQRDVAQGRAGELDAIAGPIRAAGARHGIPTPATDELAHRARTDAGTPLPAGTRE</sequence>
<dbReference type="PANTHER" id="PTHR43765:SF2">
    <property type="entry name" value="2-DEHYDROPANTOATE 2-REDUCTASE"/>
    <property type="match status" value="1"/>
</dbReference>
<dbReference type="EMBL" id="CP127173">
    <property type="protein sequence ID" value="WIV54916.1"/>
    <property type="molecule type" value="Genomic_DNA"/>
</dbReference>
<dbReference type="Gene3D" id="1.10.1040.10">
    <property type="entry name" value="N-(1-d-carboxylethyl)-l-norvaline Dehydrogenase, domain 2"/>
    <property type="match status" value="1"/>
</dbReference>
<feature type="domain" description="Ketopantoate reductase C-terminal" evidence="6">
    <location>
        <begin position="170"/>
        <end position="280"/>
    </location>
</feature>
<reference evidence="7 8" key="1">
    <citation type="submission" date="2023-06" db="EMBL/GenBank/DDBJ databases">
        <authorList>
            <person name="Oyuntsetseg B."/>
            <person name="Kim S.B."/>
        </authorList>
    </citation>
    <scope>NUCLEOTIDE SEQUENCE [LARGE SCALE GENOMIC DNA]</scope>
    <source>
        <strain evidence="7 8">2-2</strain>
    </source>
</reference>
<dbReference type="InterPro" id="IPR013332">
    <property type="entry name" value="KPR_N"/>
</dbReference>
<protein>
    <submittedName>
        <fullName evidence="7">2-dehydropantoate 2-reductase N-terminal domain-containing protein</fullName>
    </submittedName>
</protein>
<organism evidence="7 8">
    <name type="scientific">Amycolatopsis nalaikhensis</name>
    <dbReference type="NCBI Taxonomy" id="715472"/>
    <lineage>
        <taxon>Bacteria</taxon>
        <taxon>Bacillati</taxon>
        <taxon>Actinomycetota</taxon>
        <taxon>Actinomycetes</taxon>
        <taxon>Pseudonocardiales</taxon>
        <taxon>Pseudonocardiaceae</taxon>
        <taxon>Amycolatopsis</taxon>
    </lineage>
</organism>
<dbReference type="RefSeq" id="WP_285451688.1">
    <property type="nucleotide sequence ID" value="NZ_CP127173.1"/>
</dbReference>
<feature type="domain" description="Ketopantoate reductase N-terminal" evidence="5">
    <location>
        <begin position="5"/>
        <end position="135"/>
    </location>
</feature>
<evidence type="ECO:0000256" key="4">
    <source>
        <dbReference type="SAM" id="MobiDB-lite"/>
    </source>
</evidence>
<dbReference type="InterPro" id="IPR008927">
    <property type="entry name" value="6-PGluconate_DH-like_C_sf"/>
</dbReference>
<evidence type="ECO:0000313" key="7">
    <source>
        <dbReference type="EMBL" id="WIV54916.1"/>
    </source>
</evidence>
<feature type="region of interest" description="Disordered" evidence="4">
    <location>
        <begin position="266"/>
        <end position="296"/>
    </location>
</feature>
<evidence type="ECO:0000256" key="3">
    <source>
        <dbReference type="ARBA" id="ARBA00023002"/>
    </source>
</evidence>
<proteinExistence type="inferred from homology"/>
<evidence type="ECO:0000259" key="5">
    <source>
        <dbReference type="Pfam" id="PF02558"/>
    </source>
</evidence>
<keyword evidence="3" id="KW-0560">Oxidoreductase</keyword>